<evidence type="ECO:0000256" key="1">
    <source>
        <dbReference type="SAM" id="Coils"/>
    </source>
</evidence>
<sequence>MKPWKSLSESRNEQMMELKASLSKIEEMKKKIEELEMALQNCQNRIESLEVNEGRWKEELHYS</sequence>
<protein>
    <submittedName>
        <fullName evidence="2">227 kDa spindle and centromere-associated protein-like protein</fullName>
    </submittedName>
</protein>
<accession>A0A5B6URP1</accession>
<dbReference type="AlphaFoldDB" id="A0A5B6URP1"/>
<comment type="caution">
    <text evidence="2">The sequence shown here is derived from an EMBL/GenBank/DDBJ whole genome shotgun (WGS) entry which is preliminary data.</text>
</comment>
<name>A0A5B6URP1_9ROSI</name>
<reference evidence="3" key="1">
    <citation type="journal article" date="2019" name="Plant Biotechnol. J.">
        <title>Genome sequencing of the Australian wild diploid species Gossypium australe highlights disease resistance and delayed gland morphogenesis.</title>
        <authorList>
            <person name="Cai Y."/>
            <person name="Cai X."/>
            <person name="Wang Q."/>
            <person name="Wang P."/>
            <person name="Zhang Y."/>
            <person name="Cai C."/>
            <person name="Xu Y."/>
            <person name="Wang K."/>
            <person name="Zhou Z."/>
            <person name="Wang C."/>
            <person name="Geng S."/>
            <person name="Li B."/>
            <person name="Dong Q."/>
            <person name="Hou Y."/>
            <person name="Wang H."/>
            <person name="Ai P."/>
            <person name="Liu Z."/>
            <person name="Yi F."/>
            <person name="Sun M."/>
            <person name="An G."/>
            <person name="Cheng J."/>
            <person name="Zhang Y."/>
            <person name="Shi Q."/>
            <person name="Xie Y."/>
            <person name="Shi X."/>
            <person name="Chang Y."/>
            <person name="Huang F."/>
            <person name="Chen Y."/>
            <person name="Hong S."/>
            <person name="Mi L."/>
            <person name="Sun Q."/>
            <person name="Zhang L."/>
            <person name="Zhou B."/>
            <person name="Peng R."/>
            <person name="Zhang X."/>
            <person name="Liu F."/>
        </authorList>
    </citation>
    <scope>NUCLEOTIDE SEQUENCE [LARGE SCALE GENOMIC DNA]</scope>
    <source>
        <strain evidence="3">cv. PA1801</strain>
    </source>
</reference>
<gene>
    <name evidence="2" type="ORF">EPI10_027375</name>
</gene>
<dbReference type="Proteomes" id="UP000325315">
    <property type="component" value="Unassembled WGS sequence"/>
</dbReference>
<evidence type="ECO:0000313" key="2">
    <source>
        <dbReference type="EMBL" id="KAA3460741.1"/>
    </source>
</evidence>
<feature type="coiled-coil region" evidence="1">
    <location>
        <begin position="15"/>
        <end position="59"/>
    </location>
</feature>
<evidence type="ECO:0000313" key="3">
    <source>
        <dbReference type="Proteomes" id="UP000325315"/>
    </source>
</evidence>
<keyword evidence="1" id="KW-0175">Coiled coil</keyword>
<proteinExistence type="predicted"/>
<keyword evidence="3" id="KW-1185">Reference proteome</keyword>
<dbReference type="EMBL" id="SMMG02000009">
    <property type="protein sequence ID" value="KAA3460741.1"/>
    <property type="molecule type" value="Genomic_DNA"/>
</dbReference>
<dbReference type="OrthoDB" id="997968at2759"/>
<organism evidence="2 3">
    <name type="scientific">Gossypium australe</name>
    <dbReference type="NCBI Taxonomy" id="47621"/>
    <lineage>
        <taxon>Eukaryota</taxon>
        <taxon>Viridiplantae</taxon>
        <taxon>Streptophyta</taxon>
        <taxon>Embryophyta</taxon>
        <taxon>Tracheophyta</taxon>
        <taxon>Spermatophyta</taxon>
        <taxon>Magnoliopsida</taxon>
        <taxon>eudicotyledons</taxon>
        <taxon>Gunneridae</taxon>
        <taxon>Pentapetalae</taxon>
        <taxon>rosids</taxon>
        <taxon>malvids</taxon>
        <taxon>Malvales</taxon>
        <taxon>Malvaceae</taxon>
        <taxon>Malvoideae</taxon>
        <taxon>Gossypium</taxon>
    </lineage>
</organism>